<dbReference type="Proteomes" id="UP001158067">
    <property type="component" value="Unassembled WGS sequence"/>
</dbReference>
<name>A0ABY1PU83_9BACT</name>
<evidence type="ECO:0008006" key="3">
    <source>
        <dbReference type="Google" id="ProtNLM"/>
    </source>
</evidence>
<keyword evidence="2" id="KW-1185">Reference proteome</keyword>
<organism evidence="1 2">
    <name type="scientific">Neorhodopirellula lusitana</name>
    <dbReference type="NCBI Taxonomy" id="445327"/>
    <lineage>
        <taxon>Bacteria</taxon>
        <taxon>Pseudomonadati</taxon>
        <taxon>Planctomycetota</taxon>
        <taxon>Planctomycetia</taxon>
        <taxon>Pirellulales</taxon>
        <taxon>Pirellulaceae</taxon>
        <taxon>Neorhodopirellula</taxon>
    </lineage>
</organism>
<sequence>MSVSATSVAETVHALLHVKQSREMLFHSDLGRFPLVLAAFKMLATRVVMAELSTAIG</sequence>
<protein>
    <recommendedName>
        <fullName evidence="3">Transposase</fullName>
    </recommendedName>
</protein>
<comment type="caution">
    <text evidence="1">The sequence shown here is derived from an EMBL/GenBank/DDBJ whole genome shotgun (WGS) entry which is preliminary data.</text>
</comment>
<proteinExistence type="predicted"/>
<evidence type="ECO:0000313" key="1">
    <source>
        <dbReference type="EMBL" id="SMP47201.1"/>
    </source>
</evidence>
<reference evidence="1 2" key="1">
    <citation type="submission" date="2017-05" db="EMBL/GenBank/DDBJ databases">
        <authorList>
            <person name="Varghese N."/>
            <person name="Submissions S."/>
        </authorList>
    </citation>
    <scope>NUCLEOTIDE SEQUENCE [LARGE SCALE GENOMIC DNA]</scope>
    <source>
        <strain evidence="1 2">DSM 25457</strain>
    </source>
</reference>
<gene>
    <name evidence="1" type="ORF">SAMN06265222_102260</name>
</gene>
<evidence type="ECO:0000313" key="2">
    <source>
        <dbReference type="Proteomes" id="UP001158067"/>
    </source>
</evidence>
<accession>A0ABY1PU83</accession>
<dbReference type="EMBL" id="FXUG01000002">
    <property type="protein sequence ID" value="SMP47201.1"/>
    <property type="molecule type" value="Genomic_DNA"/>
</dbReference>